<dbReference type="GO" id="GO:0006355">
    <property type="term" value="P:regulation of DNA-templated transcription"/>
    <property type="evidence" value="ECO:0007669"/>
    <property type="project" value="UniProtKB-ARBA"/>
</dbReference>
<keyword evidence="6" id="KW-1185">Reference proteome</keyword>
<dbReference type="PANTHER" id="PTHR30154:SF34">
    <property type="entry name" value="TRANSCRIPTIONAL REGULATOR AZLB"/>
    <property type="match status" value="1"/>
</dbReference>
<feature type="domain" description="HTH asnC-type" evidence="4">
    <location>
        <begin position="8"/>
        <end position="69"/>
    </location>
</feature>
<dbReference type="SUPFAM" id="SSF54909">
    <property type="entry name" value="Dimeric alpha+beta barrel"/>
    <property type="match status" value="1"/>
</dbReference>
<dbReference type="SMART" id="SM00344">
    <property type="entry name" value="HTH_ASNC"/>
    <property type="match status" value="1"/>
</dbReference>
<comment type="caution">
    <text evidence="5">The sequence shown here is derived from an EMBL/GenBank/DDBJ whole genome shotgun (WGS) entry which is preliminary data.</text>
</comment>
<sequence>MINAEHQVDRVDLQILKALQLDARLSSAELAERVDLTTSPCWRRVKRLEQEGIICGYHADVDMKKLGFHVTAYVYVSLDKKDEKHVKAFEDAVITSPQIIACSCISGRYDHQLTVVARTLDEFGEFARHQIGALPNVKEVYSAFVLKEVKSRKQTLVDLA</sequence>
<evidence type="ECO:0000256" key="3">
    <source>
        <dbReference type="ARBA" id="ARBA00023163"/>
    </source>
</evidence>
<dbReference type="PRINTS" id="PR00033">
    <property type="entry name" value="HTHASNC"/>
</dbReference>
<reference evidence="5 6" key="1">
    <citation type="submission" date="2020-04" db="EMBL/GenBank/DDBJ databases">
        <title>Paraburkholderia sp. G-4-1-8 isolated from soil.</title>
        <authorList>
            <person name="Dahal R.H."/>
        </authorList>
    </citation>
    <scope>NUCLEOTIDE SEQUENCE [LARGE SCALE GENOMIC DNA]</scope>
    <source>
        <strain evidence="5 6">G-4-1-8</strain>
    </source>
</reference>
<evidence type="ECO:0000313" key="6">
    <source>
        <dbReference type="Proteomes" id="UP000583127"/>
    </source>
</evidence>
<dbReference type="RefSeq" id="WP_169498104.1">
    <property type="nucleotide sequence ID" value="NZ_JABBFZ010000006.1"/>
</dbReference>
<organism evidence="5 6">
    <name type="scientific">Paraburkholderia antibiotica</name>
    <dbReference type="NCBI Taxonomy" id="2728839"/>
    <lineage>
        <taxon>Bacteria</taxon>
        <taxon>Pseudomonadati</taxon>
        <taxon>Pseudomonadota</taxon>
        <taxon>Betaproteobacteria</taxon>
        <taxon>Burkholderiales</taxon>
        <taxon>Burkholderiaceae</taxon>
        <taxon>Paraburkholderia</taxon>
    </lineage>
</organism>
<dbReference type="InterPro" id="IPR011008">
    <property type="entry name" value="Dimeric_a/b-barrel"/>
</dbReference>
<dbReference type="SUPFAM" id="SSF46785">
    <property type="entry name" value="Winged helix' DNA-binding domain"/>
    <property type="match status" value="1"/>
</dbReference>
<keyword evidence="3" id="KW-0804">Transcription</keyword>
<gene>
    <name evidence="5" type="ORF">HHL14_13520</name>
</gene>
<dbReference type="Pfam" id="PF01037">
    <property type="entry name" value="AsnC_trans_reg"/>
    <property type="match status" value="1"/>
</dbReference>
<dbReference type="GO" id="GO:0005829">
    <property type="term" value="C:cytosol"/>
    <property type="evidence" value="ECO:0007669"/>
    <property type="project" value="TreeGrafter"/>
</dbReference>
<dbReference type="Gene3D" id="3.30.70.920">
    <property type="match status" value="1"/>
</dbReference>
<keyword evidence="1" id="KW-0805">Transcription regulation</keyword>
<dbReference type="CDD" id="cd00090">
    <property type="entry name" value="HTH_ARSR"/>
    <property type="match status" value="1"/>
</dbReference>
<dbReference type="InterPro" id="IPR000485">
    <property type="entry name" value="AsnC-type_HTH_dom"/>
</dbReference>
<dbReference type="InterPro" id="IPR036388">
    <property type="entry name" value="WH-like_DNA-bd_sf"/>
</dbReference>
<name>A0A7X9ZXA2_9BURK</name>
<dbReference type="InterPro" id="IPR036390">
    <property type="entry name" value="WH_DNA-bd_sf"/>
</dbReference>
<evidence type="ECO:0000256" key="1">
    <source>
        <dbReference type="ARBA" id="ARBA00023015"/>
    </source>
</evidence>
<dbReference type="InterPro" id="IPR011991">
    <property type="entry name" value="ArsR-like_HTH"/>
</dbReference>
<dbReference type="PANTHER" id="PTHR30154">
    <property type="entry name" value="LEUCINE-RESPONSIVE REGULATORY PROTEIN"/>
    <property type="match status" value="1"/>
</dbReference>
<evidence type="ECO:0000259" key="4">
    <source>
        <dbReference type="PROSITE" id="PS50956"/>
    </source>
</evidence>
<dbReference type="GO" id="GO:0043200">
    <property type="term" value="P:response to amino acid"/>
    <property type="evidence" value="ECO:0007669"/>
    <property type="project" value="TreeGrafter"/>
</dbReference>
<dbReference type="GO" id="GO:0043565">
    <property type="term" value="F:sequence-specific DNA binding"/>
    <property type="evidence" value="ECO:0007669"/>
    <property type="project" value="InterPro"/>
</dbReference>
<dbReference type="AlphaFoldDB" id="A0A7X9ZXA2"/>
<keyword evidence="2" id="KW-0238">DNA-binding</keyword>
<dbReference type="Proteomes" id="UP000583127">
    <property type="component" value="Unassembled WGS sequence"/>
</dbReference>
<dbReference type="EMBL" id="JABBFZ010000006">
    <property type="protein sequence ID" value="NML31852.1"/>
    <property type="molecule type" value="Genomic_DNA"/>
</dbReference>
<evidence type="ECO:0000313" key="5">
    <source>
        <dbReference type="EMBL" id="NML31852.1"/>
    </source>
</evidence>
<dbReference type="Pfam" id="PF13412">
    <property type="entry name" value="HTH_24"/>
    <property type="match status" value="1"/>
</dbReference>
<proteinExistence type="predicted"/>
<evidence type="ECO:0000256" key="2">
    <source>
        <dbReference type="ARBA" id="ARBA00023125"/>
    </source>
</evidence>
<dbReference type="InterPro" id="IPR019887">
    <property type="entry name" value="Tscrpt_reg_AsnC/Lrp_C"/>
</dbReference>
<accession>A0A7X9ZXA2</accession>
<dbReference type="InterPro" id="IPR019888">
    <property type="entry name" value="Tscrpt_reg_AsnC-like"/>
</dbReference>
<dbReference type="PROSITE" id="PS50956">
    <property type="entry name" value="HTH_ASNC_2"/>
    <property type="match status" value="1"/>
</dbReference>
<protein>
    <submittedName>
        <fullName evidence="5">Lrp/AsnC family transcriptional regulator</fullName>
    </submittedName>
</protein>
<dbReference type="Gene3D" id="1.10.10.10">
    <property type="entry name" value="Winged helix-like DNA-binding domain superfamily/Winged helix DNA-binding domain"/>
    <property type="match status" value="1"/>
</dbReference>